<protein>
    <submittedName>
        <fullName evidence="1">Uncharacterized protein</fullName>
    </submittedName>
</protein>
<feature type="non-terminal residue" evidence="1">
    <location>
        <position position="62"/>
    </location>
</feature>
<keyword evidence="2" id="KW-1185">Reference proteome</keyword>
<dbReference type="EMBL" id="MU167333">
    <property type="protein sequence ID" value="KAG0142925.1"/>
    <property type="molecule type" value="Genomic_DNA"/>
</dbReference>
<dbReference type="Proteomes" id="UP000886653">
    <property type="component" value="Unassembled WGS sequence"/>
</dbReference>
<name>A0A9P6NFV1_9BASI</name>
<accession>A0A9P6NFV1</accession>
<dbReference type="AlphaFoldDB" id="A0A9P6NFV1"/>
<proteinExistence type="predicted"/>
<evidence type="ECO:0000313" key="1">
    <source>
        <dbReference type="EMBL" id="KAG0142925.1"/>
    </source>
</evidence>
<organism evidence="1 2">
    <name type="scientific">Cronartium quercuum f. sp. fusiforme G11</name>
    <dbReference type="NCBI Taxonomy" id="708437"/>
    <lineage>
        <taxon>Eukaryota</taxon>
        <taxon>Fungi</taxon>
        <taxon>Dikarya</taxon>
        <taxon>Basidiomycota</taxon>
        <taxon>Pucciniomycotina</taxon>
        <taxon>Pucciniomycetes</taxon>
        <taxon>Pucciniales</taxon>
        <taxon>Coleosporiaceae</taxon>
        <taxon>Cronartium</taxon>
    </lineage>
</organism>
<gene>
    <name evidence="1" type="ORF">CROQUDRAFT_661867</name>
</gene>
<sequence>MRKGKPSALLHIPLYIFIVKSVFVAQTEVLKVVKQQAPRYQERAILPSLPSNFILVFGYSVG</sequence>
<evidence type="ECO:0000313" key="2">
    <source>
        <dbReference type="Proteomes" id="UP000886653"/>
    </source>
</evidence>
<comment type="caution">
    <text evidence="1">The sequence shown here is derived from an EMBL/GenBank/DDBJ whole genome shotgun (WGS) entry which is preliminary data.</text>
</comment>
<reference evidence="1" key="1">
    <citation type="submission" date="2013-11" db="EMBL/GenBank/DDBJ databases">
        <title>Genome sequence of the fusiform rust pathogen reveals effectors for host alternation and coevolution with pine.</title>
        <authorList>
            <consortium name="DOE Joint Genome Institute"/>
            <person name="Smith K."/>
            <person name="Pendleton A."/>
            <person name="Kubisiak T."/>
            <person name="Anderson C."/>
            <person name="Salamov A."/>
            <person name="Aerts A."/>
            <person name="Riley R."/>
            <person name="Clum A."/>
            <person name="Lindquist E."/>
            <person name="Ence D."/>
            <person name="Campbell M."/>
            <person name="Kronenberg Z."/>
            <person name="Feau N."/>
            <person name="Dhillon B."/>
            <person name="Hamelin R."/>
            <person name="Burleigh J."/>
            <person name="Smith J."/>
            <person name="Yandell M."/>
            <person name="Nelson C."/>
            <person name="Grigoriev I."/>
            <person name="Davis J."/>
        </authorList>
    </citation>
    <scope>NUCLEOTIDE SEQUENCE</scope>
    <source>
        <strain evidence="1">G11</strain>
    </source>
</reference>